<keyword evidence="4" id="KW-1003">Cell membrane</keyword>
<feature type="transmembrane region" description="Helical" evidence="13">
    <location>
        <begin position="393"/>
        <end position="416"/>
    </location>
</feature>
<dbReference type="InterPro" id="IPR006990">
    <property type="entry name" value="Tweety"/>
</dbReference>
<evidence type="ECO:0000256" key="12">
    <source>
        <dbReference type="ARBA" id="ARBA00023303"/>
    </source>
</evidence>
<feature type="compositionally biased region" description="Polar residues" evidence="14">
    <location>
        <begin position="501"/>
        <end position="513"/>
    </location>
</feature>
<protein>
    <recommendedName>
        <fullName evidence="13">Protein tweety homolog</fullName>
    </recommendedName>
</protein>
<dbReference type="GO" id="GO:0034707">
    <property type="term" value="C:chloride channel complex"/>
    <property type="evidence" value="ECO:0007669"/>
    <property type="project" value="UniProtKB-UniRule"/>
</dbReference>
<dbReference type="Pfam" id="PF04906">
    <property type="entry name" value="Tweety"/>
    <property type="match status" value="1"/>
</dbReference>
<evidence type="ECO:0000256" key="14">
    <source>
        <dbReference type="SAM" id="MobiDB-lite"/>
    </source>
</evidence>
<evidence type="ECO:0000256" key="11">
    <source>
        <dbReference type="ARBA" id="ARBA00023214"/>
    </source>
</evidence>
<evidence type="ECO:0000256" key="13">
    <source>
        <dbReference type="RuleBase" id="RU361114"/>
    </source>
</evidence>
<evidence type="ECO:0000256" key="4">
    <source>
        <dbReference type="ARBA" id="ARBA00022475"/>
    </source>
</evidence>
<evidence type="ECO:0000256" key="6">
    <source>
        <dbReference type="ARBA" id="ARBA00022989"/>
    </source>
</evidence>
<accession>A0ABD2XAN5</accession>
<feature type="region of interest" description="Disordered" evidence="14">
    <location>
        <begin position="481"/>
        <end position="552"/>
    </location>
</feature>
<comment type="subcellular location">
    <subcellularLocation>
        <location evidence="1 13">Cell membrane</location>
        <topology evidence="1 13">Multi-pass membrane protein</topology>
    </subcellularLocation>
</comment>
<proteinExistence type="inferred from homology"/>
<evidence type="ECO:0000313" key="15">
    <source>
        <dbReference type="EMBL" id="KAL3402195.1"/>
    </source>
</evidence>
<keyword evidence="9 13" id="KW-0869">Chloride channel</keyword>
<feature type="transmembrane region" description="Helical" evidence="13">
    <location>
        <begin position="217"/>
        <end position="239"/>
    </location>
</feature>
<evidence type="ECO:0000313" key="16">
    <source>
        <dbReference type="Proteomes" id="UP001627154"/>
    </source>
</evidence>
<evidence type="ECO:0000256" key="1">
    <source>
        <dbReference type="ARBA" id="ARBA00004651"/>
    </source>
</evidence>
<feature type="transmembrane region" description="Helical" evidence="13">
    <location>
        <begin position="84"/>
        <end position="108"/>
    </location>
</feature>
<evidence type="ECO:0000256" key="2">
    <source>
        <dbReference type="ARBA" id="ARBA00009849"/>
    </source>
</evidence>
<feature type="transmembrane region" description="Helical" evidence="13">
    <location>
        <begin position="246"/>
        <end position="269"/>
    </location>
</feature>
<evidence type="ECO:0000256" key="5">
    <source>
        <dbReference type="ARBA" id="ARBA00022692"/>
    </source>
</evidence>
<dbReference type="CDD" id="cd07912">
    <property type="entry name" value="Tweety_N"/>
    <property type="match status" value="1"/>
</dbReference>
<gene>
    <name evidence="15" type="ORF">TKK_004740</name>
</gene>
<feature type="transmembrane region" description="Helical" evidence="13">
    <location>
        <begin position="48"/>
        <end position="72"/>
    </location>
</feature>
<evidence type="ECO:0000256" key="7">
    <source>
        <dbReference type="ARBA" id="ARBA00023065"/>
    </source>
</evidence>
<dbReference type="Proteomes" id="UP001627154">
    <property type="component" value="Unassembled WGS sequence"/>
</dbReference>
<evidence type="ECO:0000256" key="10">
    <source>
        <dbReference type="ARBA" id="ARBA00023180"/>
    </source>
</evidence>
<evidence type="ECO:0000256" key="9">
    <source>
        <dbReference type="ARBA" id="ARBA00023173"/>
    </source>
</evidence>
<reference evidence="15 16" key="1">
    <citation type="journal article" date="2024" name="bioRxiv">
        <title>A reference genome for Trichogramma kaykai: A tiny desert-dwelling parasitoid wasp with competing sex-ratio distorters.</title>
        <authorList>
            <person name="Culotta J."/>
            <person name="Lindsey A.R."/>
        </authorList>
    </citation>
    <scope>NUCLEOTIDE SEQUENCE [LARGE SCALE GENOMIC DNA]</scope>
    <source>
        <strain evidence="15 16">KSX58</strain>
    </source>
</reference>
<dbReference type="GO" id="GO:0005254">
    <property type="term" value="F:chloride channel activity"/>
    <property type="evidence" value="ECO:0007669"/>
    <property type="project" value="UniProtKB-UniRule"/>
</dbReference>
<name>A0ABD2XAN5_9HYME</name>
<keyword evidence="16" id="KW-1185">Reference proteome</keyword>
<dbReference type="GO" id="GO:0005886">
    <property type="term" value="C:plasma membrane"/>
    <property type="evidence" value="ECO:0007669"/>
    <property type="project" value="UniProtKB-SubCell"/>
</dbReference>
<keyword evidence="3 13" id="KW-0813">Transport</keyword>
<keyword evidence="7 13" id="KW-0406">Ion transport</keyword>
<keyword evidence="10" id="KW-0325">Glycoprotein</keyword>
<sequence length="563" mass="61991">MAPGQQLYEQYMVPQIAKIFHKFPHFNVTAHLVNSTFNPNSEIYLESLGILASIPAALLILTLLTLLVYLVTRCCDRKPRHRRSIAVLKCFLAVLAILCCGAVAVGLYGNDDVHNGVVQLISAAKIIDGTTRNVKNQTDAIRATLERVSTDLIALDDKSGDPVSNATILGSLMNALSLTKANRTLAATSIAKIKEPLIAINLAEAIELTDKIEQYRWPVTMGVLSALLILCVVLFVGVARHSRCALITFSVFGLFAIITSWLMASLYLASSVAIGDLCVSPEAYLTRNGSSAFARIVPYYTQCDPSMSNPFTRELRDVKQSIEHSRRNIEHIRQYANYLFKDEQLQLQPRFSSLTSDVNSIDKQLNSLQAMLDCKPLHHQYVQAAKSLCINGFFGLTLMLLASVAAGFLFTVLVWMDSHTWIYIRKRNDYHQVNEQDPYLPPSAASQAIAARTFRGQGSYPPTAPPLNAQLGNHTIKQPLLHTPPPPSYATATARARQMHESMSNRGGLNGTASGDHHGKSHNQHNQQASSGRTDHRAGLGDQPGQYATLSKQCKTLESSDFY</sequence>
<evidence type="ECO:0000256" key="3">
    <source>
        <dbReference type="ARBA" id="ARBA00022448"/>
    </source>
</evidence>
<comment type="function">
    <text evidence="13">Probable chloride channel.</text>
</comment>
<organism evidence="15 16">
    <name type="scientific">Trichogramma kaykai</name>
    <dbReference type="NCBI Taxonomy" id="54128"/>
    <lineage>
        <taxon>Eukaryota</taxon>
        <taxon>Metazoa</taxon>
        <taxon>Ecdysozoa</taxon>
        <taxon>Arthropoda</taxon>
        <taxon>Hexapoda</taxon>
        <taxon>Insecta</taxon>
        <taxon>Pterygota</taxon>
        <taxon>Neoptera</taxon>
        <taxon>Endopterygota</taxon>
        <taxon>Hymenoptera</taxon>
        <taxon>Apocrita</taxon>
        <taxon>Proctotrupomorpha</taxon>
        <taxon>Chalcidoidea</taxon>
        <taxon>Trichogrammatidae</taxon>
        <taxon>Trichogramma</taxon>
    </lineage>
</organism>
<dbReference type="EMBL" id="JBJJXI010000037">
    <property type="protein sequence ID" value="KAL3402195.1"/>
    <property type="molecule type" value="Genomic_DNA"/>
</dbReference>
<keyword evidence="6 13" id="KW-1133">Transmembrane helix</keyword>
<keyword evidence="8 13" id="KW-0472">Membrane</keyword>
<evidence type="ECO:0000256" key="8">
    <source>
        <dbReference type="ARBA" id="ARBA00023136"/>
    </source>
</evidence>
<keyword evidence="5 13" id="KW-0812">Transmembrane</keyword>
<dbReference type="AlphaFoldDB" id="A0ABD2XAN5"/>
<dbReference type="PANTHER" id="PTHR12424:SF8">
    <property type="entry name" value="PROTEIN TWEETY"/>
    <property type="match status" value="1"/>
</dbReference>
<keyword evidence="12 13" id="KW-0407">Ion channel</keyword>
<dbReference type="PANTHER" id="PTHR12424">
    <property type="entry name" value="TWEETY-RELATED"/>
    <property type="match status" value="1"/>
</dbReference>
<comment type="similarity">
    <text evidence="2 13">Belongs to the tweety family.</text>
</comment>
<comment type="caution">
    <text evidence="15">The sequence shown here is derived from an EMBL/GenBank/DDBJ whole genome shotgun (WGS) entry which is preliminary data.</text>
</comment>
<keyword evidence="11 13" id="KW-0868">Chloride</keyword>